<dbReference type="PROSITE" id="PS50263">
    <property type="entry name" value="CN_HYDROLASE"/>
    <property type="match status" value="1"/>
</dbReference>
<comment type="subcellular location">
    <subcellularLocation>
        <location evidence="1 8">Cell membrane</location>
        <topology evidence="1 8">Multi-pass membrane protein</topology>
    </subcellularLocation>
</comment>
<name>A0A934X4C2_9MICO</name>
<dbReference type="PANTHER" id="PTHR38686">
    <property type="entry name" value="APOLIPOPROTEIN N-ACYLTRANSFERASE"/>
    <property type="match status" value="1"/>
</dbReference>
<comment type="function">
    <text evidence="8">Catalyzes the phospholipid dependent N-acylation of the N-terminal cysteine of apolipoprotein, the last step in lipoprotein maturation.</text>
</comment>
<feature type="transmembrane region" description="Helical" evidence="8">
    <location>
        <begin position="475"/>
        <end position="496"/>
    </location>
</feature>
<dbReference type="InterPro" id="IPR004563">
    <property type="entry name" value="Apolipo_AcylTrfase"/>
</dbReference>
<evidence type="ECO:0000256" key="5">
    <source>
        <dbReference type="ARBA" id="ARBA00022989"/>
    </source>
</evidence>
<evidence type="ECO:0000256" key="4">
    <source>
        <dbReference type="ARBA" id="ARBA00022692"/>
    </source>
</evidence>
<dbReference type="CDD" id="cd07571">
    <property type="entry name" value="ALP_N-acyl_transferase"/>
    <property type="match status" value="1"/>
</dbReference>
<dbReference type="InterPro" id="IPR045378">
    <property type="entry name" value="LNT_N"/>
</dbReference>
<feature type="transmembrane region" description="Helical" evidence="8">
    <location>
        <begin position="74"/>
        <end position="95"/>
    </location>
</feature>
<keyword evidence="3 8" id="KW-0808">Transferase</keyword>
<dbReference type="GO" id="GO:0042158">
    <property type="term" value="P:lipoprotein biosynthetic process"/>
    <property type="evidence" value="ECO:0007669"/>
    <property type="project" value="UniProtKB-UniRule"/>
</dbReference>
<dbReference type="EMBL" id="JADIXZ010000003">
    <property type="protein sequence ID" value="MBK6300133.1"/>
    <property type="molecule type" value="Genomic_DNA"/>
</dbReference>
<evidence type="ECO:0000256" key="1">
    <source>
        <dbReference type="ARBA" id="ARBA00004651"/>
    </source>
</evidence>
<dbReference type="AlphaFoldDB" id="A0A934X4C2"/>
<accession>A0A934X4C2</accession>
<comment type="catalytic activity">
    <reaction evidence="8">
        <text>N-terminal S-1,2-diacyl-sn-glyceryl-L-cysteinyl-[lipoprotein] + a glycerophospholipid = N-acyl-S-1,2-diacyl-sn-glyceryl-L-cysteinyl-[lipoprotein] + a 2-acyl-sn-glycero-3-phospholipid + H(+)</text>
        <dbReference type="Rhea" id="RHEA:48228"/>
        <dbReference type="Rhea" id="RHEA-COMP:14681"/>
        <dbReference type="Rhea" id="RHEA-COMP:14684"/>
        <dbReference type="ChEBI" id="CHEBI:15378"/>
        <dbReference type="ChEBI" id="CHEBI:136912"/>
        <dbReference type="ChEBI" id="CHEBI:140656"/>
        <dbReference type="ChEBI" id="CHEBI:140657"/>
        <dbReference type="ChEBI" id="CHEBI:140660"/>
        <dbReference type="EC" id="2.3.1.269"/>
    </reaction>
</comment>
<feature type="transmembrane region" description="Helical" evidence="8">
    <location>
        <begin position="185"/>
        <end position="204"/>
    </location>
</feature>
<comment type="similarity">
    <text evidence="8">Belongs to the CN hydrolase family. Apolipoprotein N-acyltransferase subfamily.</text>
</comment>
<dbReference type="HAMAP" id="MF_01148">
    <property type="entry name" value="Lnt"/>
    <property type="match status" value="1"/>
</dbReference>
<proteinExistence type="inferred from homology"/>
<feature type="transmembrane region" description="Helical" evidence="8">
    <location>
        <begin position="48"/>
        <end position="68"/>
    </location>
</feature>
<keyword evidence="7 8" id="KW-0012">Acyltransferase</keyword>
<feature type="domain" description="CN hydrolase" evidence="9">
    <location>
        <begin position="211"/>
        <end position="469"/>
    </location>
</feature>
<dbReference type="GO" id="GO:0016410">
    <property type="term" value="F:N-acyltransferase activity"/>
    <property type="evidence" value="ECO:0007669"/>
    <property type="project" value="UniProtKB-UniRule"/>
</dbReference>
<dbReference type="Pfam" id="PF20154">
    <property type="entry name" value="LNT_N"/>
    <property type="match status" value="1"/>
</dbReference>
<evidence type="ECO:0000259" key="9">
    <source>
        <dbReference type="PROSITE" id="PS50263"/>
    </source>
</evidence>
<comment type="caution">
    <text evidence="8">Lacks conserved residue(s) required for the propagation of feature annotation.</text>
</comment>
<keyword evidence="4 8" id="KW-0812">Transmembrane</keyword>
<keyword evidence="5 8" id="KW-1133">Transmembrane helix</keyword>
<evidence type="ECO:0000256" key="7">
    <source>
        <dbReference type="ARBA" id="ARBA00023315"/>
    </source>
</evidence>
<dbReference type="Pfam" id="PF00795">
    <property type="entry name" value="CN_hydrolase"/>
    <property type="match status" value="1"/>
</dbReference>
<reference evidence="10 11" key="1">
    <citation type="submission" date="2020-10" db="EMBL/GenBank/DDBJ databases">
        <title>Connecting structure to function with the recovery of over 1000 high-quality activated sludge metagenome-assembled genomes encoding full-length rRNA genes using long-read sequencing.</title>
        <authorList>
            <person name="Singleton C.M."/>
            <person name="Petriglieri F."/>
            <person name="Kristensen J.M."/>
            <person name="Kirkegaard R.H."/>
            <person name="Michaelsen T.Y."/>
            <person name="Andersen M.H."/>
            <person name="Karst S.M."/>
            <person name="Dueholm M.S."/>
            <person name="Nielsen P.H."/>
            <person name="Albertsen M."/>
        </authorList>
    </citation>
    <scope>NUCLEOTIDE SEQUENCE [LARGE SCALE GENOMIC DNA]</scope>
    <source>
        <strain evidence="10">AalE_18-Q3-R2-46_BAT3C.188</strain>
    </source>
</reference>
<evidence type="ECO:0000256" key="8">
    <source>
        <dbReference type="HAMAP-Rule" id="MF_01148"/>
    </source>
</evidence>
<dbReference type="Gene3D" id="3.60.110.10">
    <property type="entry name" value="Carbon-nitrogen hydrolase"/>
    <property type="match status" value="1"/>
</dbReference>
<dbReference type="SUPFAM" id="SSF56317">
    <property type="entry name" value="Carbon-nitrogen hydrolase"/>
    <property type="match status" value="1"/>
</dbReference>
<dbReference type="PANTHER" id="PTHR38686:SF1">
    <property type="entry name" value="APOLIPOPROTEIN N-ACYLTRANSFERASE"/>
    <property type="match status" value="1"/>
</dbReference>
<evidence type="ECO:0000256" key="6">
    <source>
        <dbReference type="ARBA" id="ARBA00023136"/>
    </source>
</evidence>
<dbReference type="InterPro" id="IPR036526">
    <property type="entry name" value="C-N_Hydrolase_sf"/>
</dbReference>
<keyword evidence="6 8" id="KW-0472">Membrane</keyword>
<protein>
    <recommendedName>
        <fullName evidence="8">Apolipoprotein N-acyltransferase</fullName>
        <shortName evidence="8">ALP N-acyltransferase</shortName>
        <ecNumber evidence="8">2.3.1.269</ecNumber>
    </recommendedName>
</protein>
<evidence type="ECO:0000256" key="2">
    <source>
        <dbReference type="ARBA" id="ARBA00022475"/>
    </source>
</evidence>
<dbReference type="InterPro" id="IPR003010">
    <property type="entry name" value="C-N_Hydrolase"/>
</dbReference>
<evidence type="ECO:0000313" key="11">
    <source>
        <dbReference type="Proteomes" id="UP000718281"/>
    </source>
</evidence>
<comment type="pathway">
    <text evidence="8">Protein modification; lipoprotein biosynthesis (N-acyl transfer).</text>
</comment>
<organism evidence="10 11">
    <name type="scientific">Candidatus Phosphoribacter hodrii</name>
    <dbReference type="NCBI Taxonomy" id="2953743"/>
    <lineage>
        <taxon>Bacteria</taxon>
        <taxon>Bacillati</taxon>
        <taxon>Actinomycetota</taxon>
        <taxon>Actinomycetes</taxon>
        <taxon>Micrococcales</taxon>
        <taxon>Dermatophilaceae</taxon>
        <taxon>Candidatus Phosphoribacter</taxon>
    </lineage>
</organism>
<evidence type="ECO:0000313" key="10">
    <source>
        <dbReference type="EMBL" id="MBK6300133.1"/>
    </source>
</evidence>
<dbReference type="NCBIfam" id="TIGR00546">
    <property type="entry name" value="lnt"/>
    <property type="match status" value="1"/>
</dbReference>
<dbReference type="Proteomes" id="UP000718281">
    <property type="component" value="Unassembled WGS sequence"/>
</dbReference>
<sequence>MRRLLLALVGGAVLSLAFPGYGLWWAAPPAIAILALVTVGVRGRAGFGLGLSFGLAFFVPTLSWSGIYLGVVPWAGLAVCQALYVGLLGWGSAVLQRRGVRPLVVALAWVTQEALRDRTPYGGFPWVRVAFSQADSPFGQVAALGGAPAVTFLVALAGGFLAYAVHAAYRLATTTPPEPHRGTQVVRGSAAALAAALVGLVVPVPTEGPSARVMAVQGNVPRAGLDFNAERRQVLDNHVSVTISGVERERAAGAPTPDLVVWPENASDIDPTRNPDAAAVIQQAVEAAEAPILLGGLAEEPAPYVSNVSFLYEPGAGLVGRYAKQHPVPFAEYIPNRSFWRIISTQVDLLGTDMWAGPGPVVFRVPAASGGEVVAGPSICFEVAYDELVRANVDLGANLLVVQTNNATFGFTNESVQQLAISRIRAIEHGRSVVHVSTVGVSALILPDGTLLQPTSLFTPAALAADLPLRTERTLAGWVGAWPEYCAVFGMLALLAGSALSRRQRKELTS</sequence>
<feature type="transmembrane region" description="Helical" evidence="8">
    <location>
        <begin position="141"/>
        <end position="165"/>
    </location>
</feature>
<comment type="caution">
    <text evidence="10">The sequence shown here is derived from an EMBL/GenBank/DDBJ whole genome shotgun (WGS) entry which is preliminary data.</text>
</comment>
<gene>
    <name evidence="8 10" type="primary">lnt</name>
    <name evidence="10" type="ORF">IPF40_03465</name>
</gene>
<keyword evidence="2 8" id="KW-1003">Cell membrane</keyword>
<dbReference type="GO" id="GO:0005886">
    <property type="term" value="C:plasma membrane"/>
    <property type="evidence" value="ECO:0007669"/>
    <property type="project" value="UniProtKB-SubCell"/>
</dbReference>
<evidence type="ECO:0000256" key="3">
    <source>
        <dbReference type="ARBA" id="ARBA00022679"/>
    </source>
</evidence>
<dbReference type="EC" id="2.3.1.269" evidence="8"/>